<dbReference type="EMBL" id="MK072402">
    <property type="protein sequence ID" value="AYV84249.1"/>
    <property type="molecule type" value="Genomic_DNA"/>
</dbReference>
<accession>A0A3G5AFU1</accession>
<name>A0A3G5AFU1_9VIRU</name>
<organism evidence="1">
    <name type="scientific">Hyperionvirus sp</name>
    <dbReference type="NCBI Taxonomy" id="2487770"/>
    <lineage>
        <taxon>Viruses</taxon>
        <taxon>Varidnaviria</taxon>
        <taxon>Bamfordvirae</taxon>
        <taxon>Nucleocytoviricota</taxon>
        <taxon>Megaviricetes</taxon>
        <taxon>Imitervirales</taxon>
        <taxon>Mimiviridae</taxon>
        <taxon>Klosneuvirinae</taxon>
    </lineage>
</organism>
<gene>
    <name evidence="1" type="ORF">Hyperionvirus20_27</name>
</gene>
<sequence>MDDRGRIVSLLDEYGGVCVEMDKIRSCVVGLRDETKRRLGEAKGREEKKRVFGEFKERVVEIKNDRKLWERYAALKVRRNGLRESLVSGDDMNYLLKKYGEDKQSVRVRVPTIELEDLHYSEQHNELNMLVRSIKIDI</sequence>
<proteinExistence type="predicted"/>
<protein>
    <submittedName>
        <fullName evidence="1">Uncharacterized protein</fullName>
    </submittedName>
</protein>
<evidence type="ECO:0000313" key="1">
    <source>
        <dbReference type="EMBL" id="AYV84249.1"/>
    </source>
</evidence>
<reference evidence="1" key="1">
    <citation type="submission" date="2018-10" db="EMBL/GenBank/DDBJ databases">
        <title>Hidden diversity of soil giant viruses.</title>
        <authorList>
            <person name="Schulz F."/>
            <person name="Alteio L."/>
            <person name="Goudeau D."/>
            <person name="Ryan E.M."/>
            <person name="Malmstrom R.R."/>
            <person name="Blanchard J."/>
            <person name="Woyke T."/>
        </authorList>
    </citation>
    <scope>NUCLEOTIDE SEQUENCE</scope>
    <source>
        <strain evidence="1">HYV1</strain>
    </source>
</reference>